<evidence type="ECO:0000313" key="2">
    <source>
        <dbReference type="Proteomes" id="UP000236544"/>
    </source>
</evidence>
<sequence>MIRGRLGLVTWISGCRVLGSGSAARFWNNPQSVKGFRRGLAEMARTARTARTWTALVRGPSFASQESHPHVGSLHLAQVRGGASGGVRVFSIRAPIAAHLNLGVFVALMYSWLSAQGSSTPQGHRGACATLKRLYSVHGRAGNSTARRV</sequence>
<dbReference type="EMBL" id="LN890573">
    <property type="protein sequence ID" value="CUS22994.1"/>
    <property type="molecule type" value="Genomic_DNA"/>
</dbReference>
<dbReference type="Proteomes" id="UP000236544">
    <property type="component" value="Unassembled WGS sequence"/>
</dbReference>
<proteinExistence type="predicted"/>
<protein>
    <submittedName>
        <fullName evidence="1">LAQU0S07e04918g1_1</fullName>
    </submittedName>
</protein>
<keyword evidence="2" id="KW-1185">Reference proteome</keyword>
<gene>
    <name evidence="1" type="ORF">LAQU0_S07e04918g</name>
</gene>
<reference evidence="2" key="1">
    <citation type="submission" date="2015-10" db="EMBL/GenBank/DDBJ databases">
        <authorList>
            <person name="Devillers H."/>
        </authorList>
    </citation>
    <scope>NUCLEOTIDE SEQUENCE [LARGE SCALE GENOMIC DNA]</scope>
</reference>
<organism evidence="1 2">
    <name type="scientific">Lachancea quebecensis</name>
    <dbReference type="NCBI Taxonomy" id="1654605"/>
    <lineage>
        <taxon>Eukaryota</taxon>
        <taxon>Fungi</taxon>
        <taxon>Dikarya</taxon>
        <taxon>Ascomycota</taxon>
        <taxon>Saccharomycotina</taxon>
        <taxon>Saccharomycetes</taxon>
        <taxon>Saccharomycetales</taxon>
        <taxon>Saccharomycetaceae</taxon>
        <taxon>Lachancea</taxon>
    </lineage>
</organism>
<name>A0A0P1KSW9_9SACH</name>
<evidence type="ECO:0000313" key="1">
    <source>
        <dbReference type="EMBL" id="CUS22994.1"/>
    </source>
</evidence>
<accession>A0A0P1KSW9</accession>
<dbReference type="AlphaFoldDB" id="A0A0P1KSW9"/>